<dbReference type="Proteomes" id="UP000012073">
    <property type="component" value="Unassembled WGS sequence"/>
</dbReference>
<dbReference type="InterPro" id="IPR002885">
    <property type="entry name" value="PPR_rpt"/>
</dbReference>
<dbReference type="Pfam" id="PF01535">
    <property type="entry name" value="PPR"/>
    <property type="match status" value="3"/>
</dbReference>
<gene>
    <name evidence="2" type="ORF">CHC_T00006965001</name>
</gene>
<organism evidence="2 3">
    <name type="scientific">Chondrus crispus</name>
    <name type="common">Carrageen Irish moss</name>
    <name type="synonym">Polymorpha crispa</name>
    <dbReference type="NCBI Taxonomy" id="2769"/>
    <lineage>
        <taxon>Eukaryota</taxon>
        <taxon>Rhodophyta</taxon>
        <taxon>Florideophyceae</taxon>
        <taxon>Rhodymeniophycidae</taxon>
        <taxon>Gigartinales</taxon>
        <taxon>Gigartinaceae</taxon>
        <taxon>Chondrus</taxon>
    </lineage>
</organism>
<reference evidence="3" key="1">
    <citation type="journal article" date="2013" name="Proc. Natl. Acad. Sci. U.S.A.">
        <title>Genome structure and metabolic features in the red seaweed Chondrus crispus shed light on evolution of the Archaeplastida.</title>
        <authorList>
            <person name="Collen J."/>
            <person name="Porcel B."/>
            <person name="Carre W."/>
            <person name="Ball S.G."/>
            <person name="Chaparro C."/>
            <person name="Tonon T."/>
            <person name="Barbeyron T."/>
            <person name="Michel G."/>
            <person name="Noel B."/>
            <person name="Valentin K."/>
            <person name="Elias M."/>
            <person name="Artiguenave F."/>
            <person name="Arun A."/>
            <person name="Aury J.M."/>
            <person name="Barbosa-Neto J.F."/>
            <person name="Bothwell J.H."/>
            <person name="Bouget F.Y."/>
            <person name="Brillet L."/>
            <person name="Cabello-Hurtado F."/>
            <person name="Capella-Gutierrez S."/>
            <person name="Charrier B."/>
            <person name="Cladiere L."/>
            <person name="Cock J.M."/>
            <person name="Coelho S.M."/>
            <person name="Colleoni C."/>
            <person name="Czjzek M."/>
            <person name="Da Silva C."/>
            <person name="Delage L."/>
            <person name="Denoeud F."/>
            <person name="Deschamps P."/>
            <person name="Dittami S.M."/>
            <person name="Gabaldon T."/>
            <person name="Gachon C.M."/>
            <person name="Groisillier A."/>
            <person name="Herve C."/>
            <person name="Jabbari K."/>
            <person name="Katinka M."/>
            <person name="Kloareg B."/>
            <person name="Kowalczyk N."/>
            <person name="Labadie K."/>
            <person name="Leblanc C."/>
            <person name="Lopez P.J."/>
            <person name="McLachlan D.H."/>
            <person name="Meslet-Cladiere L."/>
            <person name="Moustafa A."/>
            <person name="Nehr Z."/>
            <person name="Nyvall Collen P."/>
            <person name="Panaud O."/>
            <person name="Partensky F."/>
            <person name="Poulain J."/>
            <person name="Rensing S.A."/>
            <person name="Rousvoal S."/>
            <person name="Samson G."/>
            <person name="Symeonidi A."/>
            <person name="Weissenbach J."/>
            <person name="Zambounis A."/>
            <person name="Wincker P."/>
            <person name="Boyen C."/>
        </authorList>
    </citation>
    <scope>NUCLEOTIDE SEQUENCE [LARGE SCALE GENOMIC DNA]</scope>
    <source>
        <strain evidence="3">cv. Stackhouse</strain>
    </source>
</reference>
<evidence type="ECO:0000313" key="2">
    <source>
        <dbReference type="EMBL" id="CDF40088.1"/>
    </source>
</evidence>
<evidence type="ECO:0008006" key="4">
    <source>
        <dbReference type="Google" id="ProtNLM"/>
    </source>
</evidence>
<dbReference type="OrthoDB" id="185373at2759"/>
<dbReference type="GO" id="GO:0003729">
    <property type="term" value="F:mRNA binding"/>
    <property type="evidence" value="ECO:0007669"/>
    <property type="project" value="TreeGrafter"/>
</dbReference>
<dbReference type="InterPro" id="IPR011990">
    <property type="entry name" value="TPR-like_helical_dom_sf"/>
</dbReference>
<evidence type="ECO:0000313" key="3">
    <source>
        <dbReference type="Proteomes" id="UP000012073"/>
    </source>
</evidence>
<dbReference type="KEGG" id="ccp:CHC_T00006965001"/>
<dbReference type="PANTHER" id="PTHR47938:SF35">
    <property type="entry name" value="PENTATRICOPEPTIDE REPEAT-CONTAINING PROTEIN 4, MITOCHONDRIAL-RELATED"/>
    <property type="match status" value="1"/>
</dbReference>
<dbReference type="AlphaFoldDB" id="R7QQS3"/>
<sequence>MLRHATHVALRAARLRSRSFSSSAVGTPHGLHLRLGDGMSVKEGKSWVSMVPQKGLQHPRSRSRDLRFAGDARAAHKVLLRAGAHRSRHEADLIELLLVLLNTDEFKGPRERLEAMVNALWKSPSSKPKAAFNILLTACAREAGRVSDNSSVKRDVILKVAKSVWAEMLQTVKRVDPRNTALMYRICGECKDIELAKSIREQINDPAIFPAGGDGASLSSVDATAAFILCLGKCGRSGEAEQLYFSGYSSAHRSSDMVLSALFRSYVASNRISKAESLISMYGSGFLTVLSCNAFVKQCAALRLHDSALEFVGRMSRTNETGFPGPNAQTYNLLLRGLSAGTGTEDRDVAADRALVVVDQMKAQGIAPTTVTYNTLIRSLVFRHQMKEALELYRGMDSPNRITFSHLMQGAANIPDLELAEDIFASLVQAGERPNYGFCKSYLETIAKLKGTDAAFTEATRVSEEFGDALVFGDVGSHEAIRMALISACGKVGDLSKAFEALDLPLASHRNTVGNLAPLYVATVLMQVCLQCHAPGRALEVFDSVRGAGLKPNFEVYESLIHGLCSYVRFRGVTEAFHADIENENDKSLGDWTPNSHTLAPAENSSSDRGRHEAAQSFEQSEDGRQDRVPSGNVEANEAVRIAVELLREMHANGEGRAIRQAAYVYNTMIAAAAAINDFELALQIFNKMSNRNNQGVVYFSKDILGGVDEAQQDVGMSSEPPGGNRRPDEDGGGRARLAALASTGMFDSEYEFPMATVGTYNSMIDAAWKCGEPWYSFEVFQLMQMDRITEPNVATLSLLADIALSESHAVDADAQRKLLKELDAMAILSGDVSQKRIRLRKKLLALRWS</sequence>
<dbReference type="Gramene" id="CDF40088">
    <property type="protein sequence ID" value="CDF40088"/>
    <property type="gene ID" value="CHC_T00006965001"/>
</dbReference>
<dbReference type="STRING" id="2769.R7QQS3"/>
<proteinExistence type="predicted"/>
<dbReference type="Gene3D" id="1.25.40.10">
    <property type="entry name" value="Tetratricopeptide repeat domain"/>
    <property type="match status" value="3"/>
</dbReference>
<accession>R7QQS3</accession>
<feature type="region of interest" description="Disordered" evidence="1">
    <location>
        <begin position="585"/>
        <end position="634"/>
    </location>
</feature>
<dbReference type="RefSeq" id="XP_005710382.1">
    <property type="nucleotide sequence ID" value="XM_005710325.1"/>
</dbReference>
<dbReference type="EMBL" id="HG002126">
    <property type="protein sequence ID" value="CDF40088.1"/>
    <property type="molecule type" value="Genomic_DNA"/>
</dbReference>
<feature type="region of interest" description="Disordered" evidence="1">
    <location>
        <begin position="713"/>
        <end position="734"/>
    </location>
</feature>
<keyword evidence="3" id="KW-1185">Reference proteome</keyword>
<dbReference type="NCBIfam" id="TIGR00756">
    <property type="entry name" value="PPR"/>
    <property type="match status" value="1"/>
</dbReference>
<dbReference type="Pfam" id="PF13041">
    <property type="entry name" value="PPR_2"/>
    <property type="match status" value="1"/>
</dbReference>
<dbReference type="PANTHER" id="PTHR47938">
    <property type="entry name" value="RESPIRATORY COMPLEX I CHAPERONE (CIA84), PUTATIVE (AFU_ORTHOLOGUE AFUA_2G06020)-RELATED"/>
    <property type="match status" value="1"/>
</dbReference>
<dbReference type="GeneID" id="17318100"/>
<dbReference type="PhylomeDB" id="R7QQS3"/>
<name>R7QQS3_CHOCR</name>
<feature type="compositionally biased region" description="Polar residues" evidence="1">
    <location>
        <begin position="593"/>
        <end position="605"/>
    </location>
</feature>
<evidence type="ECO:0000256" key="1">
    <source>
        <dbReference type="SAM" id="MobiDB-lite"/>
    </source>
</evidence>
<protein>
    <recommendedName>
        <fullName evidence="4">Pentacotripeptide-repeat region of PRORP domain-containing protein</fullName>
    </recommendedName>
</protein>